<dbReference type="AlphaFoldDB" id="A0A7R9B7J7"/>
<evidence type="ECO:0000259" key="1">
    <source>
        <dbReference type="Pfam" id="PF16350"/>
    </source>
</evidence>
<protein>
    <recommendedName>
        <fullName evidence="1">FAD dependent oxidoreductase central domain-containing protein</fullName>
    </recommendedName>
</protein>
<dbReference type="Gene3D" id="3.30.1360.120">
    <property type="entry name" value="Probable tRNA modification gtpase trme, domain 1"/>
    <property type="match status" value="1"/>
</dbReference>
<evidence type="ECO:0000313" key="2">
    <source>
        <dbReference type="EMBL" id="CAD7266528.1"/>
    </source>
</evidence>
<dbReference type="EMBL" id="OC007137">
    <property type="protein sequence ID" value="CAD7266528.1"/>
    <property type="molecule type" value="Genomic_DNA"/>
</dbReference>
<dbReference type="PROSITE" id="PS51257">
    <property type="entry name" value="PROKAR_LIPOPROTEIN"/>
    <property type="match status" value="1"/>
</dbReference>
<dbReference type="InterPro" id="IPR032503">
    <property type="entry name" value="FAO_M"/>
</dbReference>
<dbReference type="InterPro" id="IPR036188">
    <property type="entry name" value="FAD/NAD-bd_sf"/>
</dbReference>
<organism evidence="2">
    <name type="scientific">Timema shepardi</name>
    <name type="common">Walking stick</name>
    <dbReference type="NCBI Taxonomy" id="629360"/>
    <lineage>
        <taxon>Eukaryota</taxon>
        <taxon>Metazoa</taxon>
        <taxon>Ecdysozoa</taxon>
        <taxon>Arthropoda</taxon>
        <taxon>Hexapoda</taxon>
        <taxon>Insecta</taxon>
        <taxon>Pterygota</taxon>
        <taxon>Neoptera</taxon>
        <taxon>Polyneoptera</taxon>
        <taxon>Phasmatodea</taxon>
        <taxon>Timematodea</taxon>
        <taxon>Timematoidea</taxon>
        <taxon>Timematidae</taxon>
        <taxon>Timema</taxon>
    </lineage>
</organism>
<dbReference type="InterPro" id="IPR027266">
    <property type="entry name" value="TrmE/GcvT-like"/>
</dbReference>
<feature type="domain" description="FAD dependent oxidoreductase central" evidence="1">
    <location>
        <begin position="39"/>
        <end position="92"/>
    </location>
</feature>
<name>A0A7R9B7J7_TIMSH</name>
<accession>A0A7R9B7J7</accession>
<dbReference type="Pfam" id="PF16350">
    <property type="entry name" value="FAO_M"/>
    <property type="match status" value="1"/>
</dbReference>
<sequence length="210" mass="23639">MRGEDPRLHGLYHSCGYNSAGMMLGGGCGEQLAKWIIQGRPDLHMFNYDIRRFLPEQTKDSDWINAKSHECYAKNYSIVFPHDEPLAGRDWRKGPFHERGAGLPVTDASQRSVYSFYPPQIGGSGAPGLPLSGHESREGNELLSEGCVFEERQGWERPGWYSPNGPAPVPTYDWYGAYGTPRNTDQTYEKLIKGDYTFGFTKNHNLVSCI</sequence>
<dbReference type="Gene3D" id="3.50.50.60">
    <property type="entry name" value="FAD/NAD(P)-binding domain"/>
    <property type="match status" value="1"/>
</dbReference>
<reference evidence="2" key="1">
    <citation type="submission" date="2020-11" db="EMBL/GenBank/DDBJ databases">
        <authorList>
            <person name="Tran Van P."/>
        </authorList>
    </citation>
    <scope>NUCLEOTIDE SEQUENCE</scope>
</reference>
<gene>
    <name evidence="2" type="ORF">TSIB3V08_LOCUS10545</name>
</gene>
<proteinExistence type="predicted"/>